<feature type="region of interest" description="Disordered" evidence="1">
    <location>
        <begin position="105"/>
        <end position="126"/>
    </location>
</feature>
<feature type="region of interest" description="Disordered" evidence="1">
    <location>
        <begin position="368"/>
        <end position="387"/>
    </location>
</feature>
<feature type="region of interest" description="Disordered" evidence="1">
    <location>
        <begin position="172"/>
        <end position="233"/>
    </location>
</feature>
<organism evidence="2">
    <name type="scientific">Chaetoceros debilis</name>
    <dbReference type="NCBI Taxonomy" id="122233"/>
    <lineage>
        <taxon>Eukaryota</taxon>
        <taxon>Sar</taxon>
        <taxon>Stramenopiles</taxon>
        <taxon>Ochrophyta</taxon>
        <taxon>Bacillariophyta</taxon>
        <taxon>Coscinodiscophyceae</taxon>
        <taxon>Chaetocerotophycidae</taxon>
        <taxon>Chaetocerotales</taxon>
        <taxon>Chaetocerotaceae</taxon>
        <taxon>Chaetoceros</taxon>
    </lineage>
</organism>
<evidence type="ECO:0000256" key="1">
    <source>
        <dbReference type="SAM" id="MobiDB-lite"/>
    </source>
</evidence>
<feature type="compositionally biased region" description="Low complexity" evidence="1">
    <location>
        <begin position="172"/>
        <end position="183"/>
    </location>
</feature>
<evidence type="ECO:0000313" key="2">
    <source>
        <dbReference type="EMBL" id="CAE0464982.1"/>
    </source>
</evidence>
<feature type="compositionally biased region" description="Polar residues" evidence="1">
    <location>
        <begin position="184"/>
        <end position="198"/>
    </location>
</feature>
<sequence length="387" mass="41816">MRESECTTQCTTTTTLSTEATCTDRMRMKCDIDSHTNSASKPLIFSSSSSTSPESSSLDLSYSHCFHARASDGLPTLEPLKIGLESDDEDDSSIDSSCSDDDIDIPHPCIQSNSHSHCIEQQQQRSRGSSLVNNLEYFHKKSQAQAQAQGSSHLGASEENVVSSISTSACTSSLPPASSISTSNVDQPLHDNSTNSLPSLVGSDSLPNKRPRLNGYNGNLNRPTPRPRKKKGVTIHKSVAVVPIPSRLEYSSRMRERLWTSSSDLASNAARNTIEFASEGWNWRNVIEDENMLVHQANGELIHPIHIHNALYCASQASSGEDIKLNLSLLACIVPNSSAASRSRPLLLKPNPNQPALALTMTALPKQVDAKKSANESSNANPSHAVA</sequence>
<dbReference type="AlphaFoldDB" id="A0A7S3Q3S6"/>
<gene>
    <name evidence="2" type="ORF">CDEB00056_LOCUS9823</name>
</gene>
<name>A0A7S3Q3S6_9STRA</name>
<dbReference type="EMBL" id="HBIO01012644">
    <property type="protein sequence ID" value="CAE0464982.1"/>
    <property type="molecule type" value="Transcribed_RNA"/>
</dbReference>
<feature type="compositionally biased region" description="Polar residues" evidence="1">
    <location>
        <begin position="375"/>
        <end position="387"/>
    </location>
</feature>
<proteinExistence type="predicted"/>
<protein>
    <submittedName>
        <fullName evidence="2">Uncharacterized protein</fullName>
    </submittedName>
</protein>
<feature type="compositionally biased region" description="Polar residues" evidence="1">
    <location>
        <begin position="110"/>
        <end position="126"/>
    </location>
</feature>
<reference evidence="2" key="1">
    <citation type="submission" date="2021-01" db="EMBL/GenBank/DDBJ databases">
        <authorList>
            <person name="Corre E."/>
            <person name="Pelletier E."/>
            <person name="Niang G."/>
            <person name="Scheremetjew M."/>
            <person name="Finn R."/>
            <person name="Kale V."/>
            <person name="Holt S."/>
            <person name="Cochrane G."/>
            <person name="Meng A."/>
            <person name="Brown T."/>
            <person name="Cohen L."/>
        </authorList>
    </citation>
    <scope>NUCLEOTIDE SEQUENCE</scope>
    <source>
        <strain evidence="2">MM31A-1</strain>
    </source>
</reference>
<accession>A0A7S3Q3S6</accession>